<accession>A0ABV3XKZ9</accession>
<sequence length="222" mass="23065">MIEEPATALGTPEQRGRPFGGTMNSRDDQGPTTAAGLSSRLKVALRWQASVFATAALVGISSIVAYSSTTPPELRLRVLGMLFLFGAAAVVLGGLPGFLFGVPRTTTAVYDAGRDVASGDPVPSVTPGKTLPNTNLEQISDWLTKVLVGVTLGQVSNIGPAARRLFNGMTEELGVDDPSSAFVGALAIYGAALGFMYGWLAARVWIAWTIAALDGGESHGTQ</sequence>
<evidence type="ECO:0000313" key="3">
    <source>
        <dbReference type="EMBL" id="MEX5721066.1"/>
    </source>
</evidence>
<organism evidence="3 4">
    <name type="scientific">Geodermatophilus maliterrae</name>
    <dbReference type="NCBI Taxonomy" id="3162531"/>
    <lineage>
        <taxon>Bacteria</taxon>
        <taxon>Bacillati</taxon>
        <taxon>Actinomycetota</taxon>
        <taxon>Actinomycetes</taxon>
        <taxon>Geodermatophilales</taxon>
        <taxon>Geodermatophilaceae</taxon>
        <taxon>Geodermatophilus</taxon>
    </lineage>
</organism>
<name>A0ABV3XKZ9_9ACTN</name>
<keyword evidence="2" id="KW-1133">Transmembrane helix</keyword>
<gene>
    <name evidence="3" type="ORF">ABQ292_22160</name>
</gene>
<evidence type="ECO:0000256" key="1">
    <source>
        <dbReference type="SAM" id="MobiDB-lite"/>
    </source>
</evidence>
<keyword evidence="4" id="KW-1185">Reference proteome</keyword>
<dbReference type="Proteomes" id="UP001560045">
    <property type="component" value="Unassembled WGS sequence"/>
</dbReference>
<keyword evidence="2" id="KW-0472">Membrane</keyword>
<reference evidence="3 4" key="1">
    <citation type="submission" date="2024-06" db="EMBL/GenBank/DDBJ databases">
        <title>Draft genome sequence of Geodermatophilus badlandi, a novel member of the Geodermatophilaceae isolated from badland sedimentary rocks in the Red desert, Wyoming, USA.</title>
        <authorList>
            <person name="Ben Tekaya S."/>
            <person name="Nouioui I."/>
            <person name="Flores G.M."/>
            <person name="Shaal M.N."/>
            <person name="Bredoire F."/>
            <person name="Basile F."/>
            <person name="Van Diepen L."/>
            <person name="Ward N.L."/>
        </authorList>
    </citation>
    <scope>NUCLEOTIDE SEQUENCE [LARGE SCALE GENOMIC DNA]</scope>
    <source>
        <strain evidence="3 4">WL48A</strain>
    </source>
</reference>
<protein>
    <submittedName>
        <fullName evidence="3">Uncharacterized protein</fullName>
    </submittedName>
</protein>
<feature type="transmembrane region" description="Helical" evidence="2">
    <location>
        <begin position="78"/>
        <end position="100"/>
    </location>
</feature>
<comment type="caution">
    <text evidence="3">The sequence shown here is derived from an EMBL/GenBank/DDBJ whole genome shotgun (WGS) entry which is preliminary data.</text>
</comment>
<feature type="region of interest" description="Disordered" evidence="1">
    <location>
        <begin position="1"/>
        <end position="34"/>
    </location>
</feature>
<evidence type="ECO:0000313" key="4">
    <source>
        <dbReference type="Proteomes" id="UP001560045"/>
    </source>
</evidence>
<evidence type="ECO:0000256" key="2">
    <source>
        <dbReference type="SAM" id="Phobius"/>
    </source>
</evidence>
<keyword evidence="2" id="KW-0812">Transmembrane</keyword>
<feature type="transmembrane region" description="Helical" evidence="2">
    <location>
        <begin position="47"/>
        <end position="66"/>
    </location>
</feature>
<dbReference type="RefSeq" id="WP_369209878.1">
    <property type="nucleotide sequence ID" value="NZ_JBFNXQ010000103.1"/>
</dbReference>
<feature type="transmembrane region" description="Helical" evidence="2">
    <location>
        <begin position="181"/>
        <end position="200"/>
    </location>
</feature>
<proteinExistence type="predicted"/>
<dbReference type="EMBL" id="JBFNXQ010000103">
    <property type="protein sequence ID" value="MEX5721066.1"/>
    <property type="molecule type" value="Genomic_DNA"/>
</dbReference>